<dbReference type="AlphaFoldDB" id="A0A0A2WNA8"/>
<keyword evidence="3" id="KW-1185">Reference proteome</keyword>
<sequence>MRNKSPRARAASASLDIILPLASKLSLVQMRDHLRLLAGLIDHPGEAAEAAARFTPDSMAWCLTRMAQDLDDVIVAAHPKLN</sequence>
<evidence type="ECO:0000259" key="1">
    <source>
        <dbReference type="Pfam" id="PF26642"/>
    </source>
</evidence>
<reference evidence="2 3" key="1">
    <citation type="submission" date="2014-09" db="EMBL/GenBank/DDBJ databases">
        <title>Genome sequences of Lysobacter dokdonensis DS-58.</title>
        <authorList>
            <person name="Kim J.F."/>
            <person name="Kwak M.-J."/>
        </authorList>
    </citation>
    <scope>NUCLEOTIDE SEQUENCE [LARGE SCALE GENOMIC DNA]</scope>
    <source>
        <strain evidence="2 3">DS-58</strain>
    </source>
</reference>
<evidence type="ECO:0000313" key="3">
    <source>
        <dbReference type="Proteomes" id="UP000030518"/>
    </source>
</evidence>
<protein>
    <recommendedName>
        <fullName evidence="1">XAC0095-like domain-containing protein</fullName>
    </recommendedName>
</protein>
<organism evidence="2 3">
    <name type="scientific">Lysobacter dokdonensis DS-58</name>
    <dbReference type="NCBI Taxonomy" id="1300345"/>
    <lineage>
        <taxon>Bacteria</taxon>
        <taxon>Pseudomonadati</taxon>
        <taxon>Pseudomonadota</taxon>
        <taxon>Gammaproteobacteria</taxon>
        <taxon>Lysobacterales</taxon>
        <taxon>Lysobacteraceae</taxon>
        <taxon>Noviluteimonas</taxon>
    </lineage>
</organism>
<dbReference type="Proteomes" id="UP000030518">
    <property type="component" value="Unassembled WGS sequence"/>
</dbReference>
<evidence type="ECO:0000313" key="2">
    <source>
        <dbReference type="EMBL" id="KGQ19765.1"/>
    </source>
</evidence>
<name>A0A0A2WNA8_9GAMM</name>
<accession>A0A0A2WNA8</accession>
<dbReference type="Pfam" id="PF26642">
    <property type="entry name" value="XAC0095_dom"/>
    <property type="match status" value="1"/>
</dbReference>
<dbReference type="EMBL" id="JRKJ01000005">
    <property type="protein sequence ID" value="KGQ19765.1"/>
    <property type="molecule type" value="Genomic_DNA"/>
</dbReference>
<dbReference type="InterPro" id="IPR058099">
    <property type="entry name" value="T3SS_XAC0095_dom"/>
</dbReference>
<dbReference type="NCBIfam" id="NF047335">
    <property type="entry name" value="T3SS_XAC0095"/>
    <property type="match status" value="1"/>
</dbReference>
<dbReference type="STRING" id="1300345.LF41_2267"/>
<dbReference type="RefSeq" id="WP_036166529.1">
    <property type="nucleotide sequence ID" value="NZ_JRKJ01000005.1"/>
</dbReference>
<comment type="caution">
    <text evidence="2">The sequence shown here is derived from an EMBL/GenBank/DDBJ whole genome shotgun (WGS) entry which is preliminary data.</text>
</comment>
<feature type="domain" description="XAC0095-like" evidence="1">
    <location>
        <begin position="19"/>
        <end position="76"/>
    </location>
</feature>
<gene>
    <name evidence="2" type="ORF">LF41_2267</name>
</gene>
<dbReference type="OrthoDB" id="6027554at2"/>
<proteinExistence type="predicted"/>
<dbReference type="PATRIC" id="fig|1300345.3.peg.846"/>